<comment type="caution">
    <text evidence="2">The sequence shown here is derived from an EMBL/GenBank/DDBJ whole genome shotgun (WGS) entry which is preliminary data.</text>
</comment>
<organism evidence="2 3">
    <name type="scientific">Blastopirellula marina</name>
    <dbReference type="NCBI Taxonomy" id="124"/>
    <lineage>
        <taxon>Bacteria</taxon>
        <taxon>Pseudomonadati</taxon>
        <taxon>Planctomycetota</taxon>
        <taxon>Planctomycetia</taxon>
        <taxon>Pirellulales</taxon>
        <taxon>Pirellulaceae</taxon>
        <taxon>Blastopirellula</taxon>
    </lineage>
</organism>
<protein>
    <submittedName>
        <fullName evidence="2">Uncharacterized protein</fullName>
    </submittedName>
</protein>
<keyword evidence="1" id="KW-0732">Signal</keyword>
<proteinExistence type="predicted"/>
<feature type="signal peptide" evidence="1">
    <location>
        <begin position="1"/>
        <end position="25"/>
    </location>
</feature>
<dbReference type="EMBL" id="PUIA01000074">
    <property type="protein sequence ID" value="PQO25736.1"/>
    <property type="molecule type" value="Genomic_DNA"/>
</dbReference>
<evidence type="ECO:0000313" key="2">
    <source>
        <dbReference type="EMBL" id="PQO25736.1"/>
    </source>
</evidence>
<accession>A0A2S8F0Q4</accession>
<dbReference type="AlphaFoldDB" id="A0A2S8F0Q4"/>
<dbReference type="RefSeq" id="WP_105358418.1">
    <property type="nucleotide sequence ID" value="NZ_PUIA01000074.1"/>
</dbReference>
<sequence>MTKRIYLTAALVLLGLVVAPMPAEAGWNALLRYCGEFWSDGYHSKGDPWNKPTKHARELSSYQPYYPVYDAPVHAMPAMEEQVPTPAKQNVTAVSNEAPIIILPKSR</sequence>
<evidence type="ECO:0000313" key="3">
    <source>
        <dbReference type="Proteomes" id="UP000240009"/>
    </source>
</evidence>
<evidence type="ECO:0000256" key="1">
    <source>
        <dbReference type="SAM" id="SignalP"/>
    </source>
</evidence>
<reference evidence="2 3" key="1">
    <citation type="submission" date="2018-02" db="EMBL/GenBank/DDBJ databases">
        <title>Comparative genomes isolates from brazilian mangrove.</title>
        <authorList>
            <person name="Araujo J.E."/>
            <person name="Taketani R.G."/>
            <person name="Silva M.C.P."/>
            <person name="Loureco M.V."/>
            <person name="Andreote F.D."/>
        </authorList>
    </citation>
    <scope>NUCLEOTIDE SEQUENCE [LARGE SCALE GENOMIC DNA]</scope>
    <source>
        <strain evidence="2 3">HEX-2 MGV</strain>
    </source>
</reference>
<name>A0A2S8F0Q4_9BACT</name>
<gene>
    <name evidence="2" type="ORF">C5Y96_23275</name>
</gene>
<dbReference type="Proteomes" id="UP000240009">
    <property type="component" value="Unassembled WGS sequence"/>
</dbReference>
<dbReference type="OrthoDB" id="292003at2"/>
<feature type="chain" id="PRO_5015673627" evidence="1">
    <location>
        <begin position="26"/>
        <end position="107"/>
    </location>
</feature>